<feature type="signal peptide" evidence="1">
    <location>
        <begin position="1"/>
        <end position="22"/>
    </location>
</feature>
<accession>A0A8T1JUL7</accession>
<organism evidence="3 4">
    <name type="scientific">Phytophthora cactorum</name>
    <dbReference type="NCBI Taxonomy" id="29920"/>
    <lineage>
        <taxon>Eukaryota</taxon>
        <taxon>Sar</taxon>
        <taxon>Stramenopiles</taxon>
        <taxon>Oomycota</taxon>
        <taxon>Peronosporomycetes</taxon>
        <taxon>Peronosporales</taxon>
        <taxon>Peronosporaceae</taxon>
        <taxon>Phytophthora</taxon>
    </lineage>
</organism>
<comment type="caution">
    <text evidence="3">The sequence shown here is derived from an EMBL/GenBank/DDBJ whole genome shotgun (WGS) entry which is preliminary data.</text>
</comment>
<name>A0A8T1JUL7_9STRA</name>
<evidence type="ECO:0000313" key="4">
    <source>
        <dbReference type="Proteomes" id="UP000736787"/>
    </source>
</evidence>
<evidence type="ECO:0008006" key="5">
    <source>
        <dbReference type="Google" id="ProtNLM"/>
    </source>
</evidence>
<feature type="chain" id="PRO_5040044087" description="Secreted protein" evidence="1">
    <location>
        <begin position="23"/>
        <end position="88"/>
    </location>
</feature>
<dbReference type="AlphaFoldDB" id="A0A8T1JUL7"/>
<keyword evidence="1" id="KW-0732">Signal</keyword>
<reference evidence="3" key="1">
    <citation type="submission" date="2018-10" db="EMBL/GenBank/DDBJ databases">
        <title>Effector identification in a new, highly contiguous assembly of the strawberry crown rot pathogen Phytophthora cactorum.</title>
        <authorList>
            <person name="Armitage A.D."/>
            <person name="Nellist C.F."/>
            <person name="Bates H."/>
            <person name="Vickerstaff R.J."/>
            <person name="Harrison R.J."/>
        </authorList>
    </citation>
    <scope>NUCLEOTIDE SEQUENCE</scope>
    <source>
        <strain evidence="2">15-7</strain>
        <strain evidence="3">4040</strain>
    </source>
</reference>
<dbReference type="EMBL" id="RCMK01000674">
    <property type="protein sequence ID" value="KAG2916762.1"/>
    <property type="molecule type" value="Genomic_DNA"/>
</dbReference>
<gene>
    <name evidence="2" type="ORF">PC113_g18314</name>
    <name evidence="3" type="ORF">PC117_g17641</name>
</gene>
<protein>
    <recommendedName>
        <fullName evidence="5">Secreted protein</fullName>
    </recommendedName>
</protein>
<evidence type="ECO:0000313" key="2">
    <source>
        <dbReference type="EMBL" id="KAG2844824.1"/>
    </source>
</evidence>
<dbReference type="Proteomes" id="UP000735874">
    <property type="component" value="Unassembled WGS sequence"/>
</dbReference>
<dbReference type="EMBL" id="RCMG01000851">
    <property type="protein sequence ID" value="KAG2844824.1"/>
    <property type="molecule type" value="Genomic_DNA"/>
</dbReference>
<evidence type="ECO:0000313" key="3">
    <source>
        <dbReference type="EMBL" id="KAG2916762.1"/>
    </source>
</evidence>
<sequence>MPTTPRCDLLWFVFGLVQFSMLSRMNQWLDGIHESTPSLHGLSNQNDSVLELRARMGLSTIFSTEIRSSLISSRDVDSSEEDNALLLV</sequence>
<proteinExistence type="predicted"/>
<dbReference type="Proteomes" id="UP000736787">
    <property type="component" value="Unassembled WGS sequence"/>
</dbReference>
<evidence type="ECO:0000256" key="1">
    <source>
        <dbReference type="SAM" id="SignalP"/>
    </source>
</evidence>